<evidence type="ECO:0000256" key="1">
    <source>
        <dbReference type="SAM" id="Phobius"/>
    </source>
</evidence>
<name>I0WGJ2_9FLAO</name>
<evidence type="ECO:0000313" key="3">
    <source>
        <dbReference type="EMBL" id="EID75508.1"/>
    </source>
</evidence>
<dbReference type="RefSeq" id="WP_008237981.1">
    <property type="nucleotide sequence ID" value="NZ_AJJU01000004.1"/>
</dbReference>
<proteinExistence type="predicted"/>
<reference evidence="3 4" key="1">
    <citation type="journal article" date="2012" name="J. Bacteriol.">
        <title>Genome Sequence of the Halotolerant Bacterium Imtechella halotolerans K1T.</title>
        <authorList>
            <person name="Kumar S."/>
            <person name="Vikram S."/>
            <person name="Subramanian S."/>
            <person name="Raghava G.P."/>
            <person name="Pinnaka A.K."/>
        </authorList>
    </citation>
    <scope>NUCLEOTIDE SEQUENCE [LARGE SCALE GENOMIC DNA]</scope>
    <source>
        <strain evidence="3 4">K1</strain>
    </source>
</reference>
<keyword evidence="1" id="KW-0812">Transmembrane</keyword>
<dbReference type="eggNOG" id="ENOG502Z8I7">
    <property type="taxonomic scope" value="Bacteria"/>
</dbReference>
<keyword evidence="4" id="KW-1185">Reference proteome</keyword>
<keyword evidence="1" id="KW-0472">Membrane</keyword>
<dbReference type="AlphaFoldDB" id="I0WGJ2"/>
<dbReference type="Proteomes" id="UP000005938">
    <property type="component" value="Unassembled WGS sequence"/>
</dbReference>
<dbReference type="STRING" id="946077.W5A_04818"/>
<dbReference type="OrthoDB" id="1409065at2"/>
<comment type="caution">
    <text evidence="3">The sequence shown here is derived from an EMBL/GenBank/DDBJ whole genome shotgun (WGS) entry which is preliminary data.</text>
</comment>
<evidence type="ECO:0000313" key="4">
    <source>
        <dbReference type="Proteomes" id="UP000005938"/>
    </source>
</evidence>
<keyword evidence="1" id="KW-1133">Transmembrane helix</keyword>
<organism evidence="3 4">
    <name type="scientific">Imtechella halotolerans K1</name>
    <dbReference type="NCBI Taxonomy" id="946077"/>
    <lineage>
        <taxon>Bacteria</taxon>
        <taxon>Pseudomonadati</taxon>
        <taxon>Bacteroidota</taxon>
        <taxon>Flavobacteriia</taxon>
        <taxon>Flavobacteriales</taxon>
        <taxon>Flavobacteriaceae</taxon>
        <taxon>Imtechella</taxon>
    </lineage>
</organism>
<sequence>MLLPKNKIVFIVIVISLILFIGAYCILLFTDDHSDVIDHNQVPLPKLVDHQREYHSRLEALNNLKEIRQTTPPSMYDQTTLDAVGHHHASLDSLKKKHLIDSVYTLGQSRHFKLMRLGLYDNEKTNSMATNHMEQPEKLEPKSNFRSMDSSTIPIKEIILEHEQFYRSLPKFQKADVHSQNLELYAYVDGTQMVKKEQRLQMRLSKEITIYGILFPKNTPIYGFLSFKPNRVLITIKSIGQHLIHLTAFDLEDGNEGIYIENSFRAEAEQQLIDDAVRDISIAGIPQVHGIKGIFRRNNRHVKVMIMDNYQLILKTSTKPTQFLN</sequence>
<feature type="domain" description="Conjugative transposon TraM C-terminal" evidence="2">
    <location>
        <begin position="185"/>
        <end position="315"/>
    </location>
</feature>
<dbReference type="Pfam" id="PF12508">
    <property type="entry name" value="Transposon_TraM"/>
    <property type="match status" value="1"/>
</dbReference>
<evidence type="ECO:0000259" key="2">
    <source>
        <dbReference type="Pfam" id="PF12508"/>
    </source>
</evidence>
<protein>
    <submittedName>
        <fullName evidence="3">Conjugative transposon protein TraM</fullName>
    </submittedName>
</protein>
<gene>
    <name evidence="3" type="ORF">W5A_04818</name>
</gene>
<feature type="transmembrane region" description="Helical" evidence="1">
    <location>
        <begin position="7"/>
        <end position="29"/>
    </location>
</feature>
<dbReference type="InterPro" id="IPR055407">
    <property type="entry name" value="TraM_C"/>
</dbReference>
<accession>I0WGJ2</accession>
<dbReference type="EMBL" id="AJJU01000004">
    <property type="protein sequence ID" value="EID75508.1"/>
    <property type="molecule type" value="Genomic_DNA"/>
</dbReference>